<keyword evidence="1" id="KW-1133">Transmembrane helix</keyword>
<dbReference type="InterPro" id="IPR018776">
    <property type="entry name" value="Membrane_prot_PTPS-rel_domain"/>
</dbReference>
<organism evidence="3 4">
    <name type="scientific">Enterococcus mundtii</name>
    <dbReference type="NCBI Taxonomy" id="53346"/>
    <lineage>
        <taxon>Bacteria</taxon>
        <taxon>Bacillati</taxon>
        <taxon>Bacillota</taxon>
        <taxon>Bacilli</taxon>
        <taxon>Lactobacillales</taxon>
        <taxon>Enterococcaceae</taxon>
        <taxon>Enterococcus</taxon>
    </lineage>
</organism>
<name>A0ABQ0VB70_ENTMU</name>
<dbReference type="Pfam" id="PF10131">
    <property type="entry name" value="PTPS_related"/>
    <property type="match status" value="1"/>
</dbReference>
<feature type="transmembrane region" description="Helical" evidence="1">
    <location>
        <begin position="120"/>
        <end position="139"/>
    </location>
</feature>
<feature type="transmembrane region" description="Helical" evidence="1">
    <location>
        <begin position="12"/>
        <end position="32"/>
    </location>
</feature>
<feature type="transmembrane region" description="Helical" evidence="1">
    <location>
        <begin position="151"/>
        <end position="169"/>
    </location>
</feature>
<dbReference type="EMBL" id="BJWA01000004">
    <property type="protein sequence ID" value="GEL79743.1"/>
    <property type="molecule type" value="Genomic_DNA"/>
</dbReference>
<feature type="transmembrane region" description="Helical" evidence="1">
    <location>
        <begin position="97"/>
        <end position="114"/>
    </location>
</feature>
<gene>
    <name evidence="3" type="ORF">EMU01_08870</name>
</gene>
<keyword evidence="1" id="KW-0812">Transmembrane</keyword>
<feature type="transmembrane region" description="Helical" evidence="1">
    <location>
        <begin position="332"/>
        <end position="353"/>
    </location>
</feature>
<comment type="caution">
    <text evidence="3">The sequence shown here is derived from an EMBL/GenBank/DDBJ whole genome shotgun (WGS) entry which is preliminary data.</text>
</comment>
<sequence>MKKNKYQLIDIMFMLCLSMMYVLPLFLTHGILHNSSQDTYFHLSRLVGLDNVWDSPVNFNNFAHHGTMINVFYPWLTFYPASFFFKITGNLVLSYNLYYFFITFLTMLIAYFSMNKLKRNRYIALLFSIIYTFAGYRAIDIFFRASLGEAVALTFLPLILVGCYEIYVGDYSKWYWLTIGMTLVVYTHLLSVAMVTGFIAITIILSFYFWNNKMSRLLSLLKATTVTFLLSAAFLIPFIQQSSAQELKVPQGRELIGMAPSDMLSHILNNNYRNYTIGFFIFIGLLVTFTFVKKLQVTDKFIFALGIFTLFCCTSLFPLKLLNSTPIKSLQFIWRLNGFTSLFLAYTISILIYYNLYNKKNMIKIISVTLIGITLHFSGIINLVANNDSLTRIEPENAISAAENYQHTDYANKESIKYPDVINNHKYFLNNEEIKPETSFTNSKYTIKVDNKNNEKSVFTTSLYHYDGQIATVNNTPVETSLSSIGTTELVIPPGKNTIVITYTYTNLAIFARYLSLISLMIFLIFLLYNSYKTKLGSHYTHITNDIF</sequence>
<dbReference type="Proteomes" id="UP000321175">
    <property type="component" value="Unassembled WGS sequence"/>
</dbReference>
<feature type="transmembrane region" description="Helical" evidence="1">
    <location>
        <begin position="217"/>
        <end position="239"/>
    </location>
</feature>
<feature type="transmembrane region" description="Helical" evidence="1">
    <location>
        <begin position="301"/>
        <end position="320"/>
    </location>
</feature>
<dbReference type="RefSeq" id="WP_071866174.1">
    <property type="nucleotide sequence ID" value="NZ_BJWA01000004.1"/>
</dbReference>
<protein>
    <submittedName>
        <fullName evidence="3">Membrane protein</fullName>
    </submittedName>
</protein>
<evidence type="ECO:0000259" key="2">
    <source>
        <dbReference type="Pfam" id="PF10131"/>
    </source>
</evidence>
<feature type="transmembrane region" description="Helical" evidence="1">
    <location>
        <begin position="62"/>
        <end position="85"/>
    </location>
</feature>
<proteinExistence type="predicted"/>
<feature type="transmembrane region" description="Helical" evidence="1">
    <location>
        <begin position="272"/>
        <end position="292"/>
    </location>
</feature>
<evidence type="ECO:0000256" key="1">
    <source>
        <dbReference type="SAM" id="Phobius"/>
    </source>
</evidence>
<evidence type="ECO:0000313" key="3">
    <source>
        <dbReference type="EMBL" id="GEL79743.1"/>
    </source>
</evidence>
<accession>A0ABQ0VB70</accession>
<feature type="transmembrane region" description="Helical" evidence="1">
    <location>
        <begin position="510"/>
        <end position="529"/>
    </location>
</feature>
<feature type="domain" description="Membrane protein 6-pyruvoyl-tetrahydropterin synthase-related" evidence="2">
    <location>
        <begin position="72"/>
        <end position="385"/>
    </location>
</feature>
<keyword evidence="1" id="KW-0472">Membrane</keyword>
<feature type="transmembrane region" description="Helical" evidence="1">
    <location>
        <begin position="189"/>
        <end position="210"/>
    </location>
</feature>
<keyword evidence="4" id="KW-1185">Reference proteome</keyword>
<reference evidence="3 4" key="1">
    <citation type="submission" date="2019-07" db="EMBL/GenBank/DDBJ databases">
        <title>Whole genome shotgun sequence of Enterococcus mundtii NBRC 100490.</title>
        <authorList>
            <person name="Hosoyama A."/>
            <person name="Uohara A."/>
            <person name="Ohji S."/>
            <person name="Ichikawa N."/>
        </authorList>
    </citation>
    <scope>NUCLEOTIDE SEQUENCE [LARGE SCALE GENOMIC DNA]</scope>
    <source>
        <strain evidence="3 4">NBRC 100490</strain>
    </source>
</reference>
<dbReference type="GeneID" id="60998073"/>
<evidence type="ECO:0000313" key="4">
    <source>
        <dbReference type="Proteomes" id="UP000321175"/>
    </source>
</evidence>
<feature type="transmembrane region" description="Helical" evidence="1">
    <location>
        <begin position="365"/>
        <end position="385"/>
    </location>
</feature>